<comment type="caution">
    <text evidence="1">The sequence shown here is derived from an EMBL/GenBank/DDBJ whole genome shotgun (WGS) entry which is preliminary data.</text>
</comment>
<accession>A0ABT7CHP4</accession>
<dbReference type="EMBL" id="JASJOT010000004">
    <property type="protein sequence ID" value="MDJ1493056.1"/>
    <property type="molecule type" value="Genomic_DNA"/>
</dbReference>
<sequence length="65" mass="7780">MNNPVESSPAEILPGVIFYSYLSPERKEQVYLWNHPTWILEVSGQFIMETCERNLFKFYKCDYVK</sequence>
<protein>
    <submittedName>
        <fullName evidence="1">Uncharacterized protein</fullName>
    </submittedName>
</protein>
<evidence type="ECO:0000313" key="1">
    <source>
        <dbReference type="EMBL" id="MDJ1493056.1"/>
    </source>
</evidence>
<dbReference type="Proteomes" id="UP001228581">
    <property type="component" value="Unassembled WGS sequence"/>
</dbReference>
<gene>
    <name evidence="1" type="ORF">QNI19_08940</name>
</gene>
<organism evidence="1 2">
    <name type="scientific">Xanthocytophaga flava</name>
    <dbReference type="NCBI Taxonomy" id="3048013"/>
    <lineage>
        <taxon>Bacteria</taxon>
        <taxon>Pseudomonadati</taxon>
        <taxon>Bacteroidota</taxon>
        <taxon>Cytophagia</taxon>
        <taxon>Cytophagales</taxon>
        <taxon>Rhodocytophagaceae</taxon>
        <taxon>Xanthocytophaga</taxon>
    </lineage>
</organism>
<proteinExistence type="predicted"/>
<name>A0ABT7CHP4_9BACT</name>
<dbReference type="RefSeq" id="WP_313994783.1">
    <property type="nucleotide sequence ID" value="NZ_JASJOT010000004.1"/>
</dbReference>
<reference evidence="1 2" key="1">
    <citation type="submission" date="2023-05" db="EMBL/GenBank/DDBJ databases">
        <authorList>
            <person name="Zhang X."/>
        </authorList>
    </citation>
    <scope>NUCLEOTIDE SEQUENCE [LARGE SCALE GENOMIC DNA]</scope>
    <source>
        <strain evidence="1 2">DM2B3-1</strain>
    </source>
</reference>
<keyword evidence="2" id="KW-1185">Reference proteome</keyword>
<evidence type="ECO:0000313" key="2">
    <source>
        <dbReference type="Proteomes" id="UP001228581"/>
    </source>
</evidence>